<dbReference type="EMBL" id="JBAWTH010000016">
    <property type="protein sequence ID" value="KAL2288480.1"/>
    <property type="molecule type" value="Genomic_DNA"/>
</dbReference>
<gene>
    <name evidence="1" type="ORF">FJTKL_03857</name>
</gene>
<sequence>MQRHCERPQRTQTHQIHNTDSIDWIPLLVRRIFSSYQHASSTDEATARYQIRTSHPSGRFFVRSSHICPMATTKII</sequence>
<dbReference type="Proteomes" id="UP001600888">
    <property type="component" value="Unassembled WGS sequence"/>
</dbReference>
<protein>
    <recommendedName>
        <fullName evidence="3">SH2 domain-containing protein</fullName>
    </recommendedName>
</protein>
<reference evidence="1 2" key="1">
    <citation type="submission" date="2024-03" db="EMBL/GenBank/DDBJ databases">
        <title>A high-quality draft genome sequence of Diaporthe vaccinii, a causative agent of upright dieback and viscid rot disease in cranberry plants.</title>
        <authorList>
            <person name="Sarrasin M."/>
            <person name="Lang B.F."/>
            <person name="Burger G."/>
        </authorList>
    </citation>
    <scope>NUCLEOTIDE SEQUENCE [LARGE SCALE GENOMIC DNA]</scope>
    <source>
        <strain evidence="1 2">IS7</strain>
    </source>
</reference>
<keyword evidence="2" id="KW-1185">Reference proteome</keyword>
<proteinExistence type="predicted"/>
<name>A0ABR4F1B8_9PEZI</name>
<evidence type="ECO:0000313" key="2">
    <source>
        <dbReference type="Proteomes" id="UP001600888"/>
    </source>
</evidence>
<comment type="caution">
    <text evidence="1">The sequence shown here is derived from an EMBL/GenBank/DDBJ whole genome shotgun (WGS) entry which is preliminary data.</text>
</comment>
<accession>A0ABR4F1B8</accession>
<evidence type="ECO:0008006" key="3">
    <source>
        <dbReference type="Google" id="ProtNLM"/>
    </source>
</evidence>
<evidence type="ECO:0000313" key="1">
    <source>
        <dbReference type="EMBL" id="KAL2288480.1"/>
    </source>
</evidence>
<organism evidence="1 2">
    <name type="scientific">Diaporthe vaccinii</name>
    <dbReference type="NCBI Taxonomy" id="105482"/>
    <lineage>
        <taxon>Eukaryota</taxon>
        <taxon>Fungi</taxon>
        <taxon>Dikarya</taxon>
        <taxon>Ascomycota</taxon>
        <taxon>Pezizomycotina</taxon>
        <taxon>Sordariomycetes</taxon>
        <taxon>Sordariomycetidae</taxon>
        <taxon>Diaporthales</taxon>
        <taxon>Diaporthaceae</taxon>
        <taxon>Diaporthe</taxon>
        <taxon>Diaporthe eres species complex</taxon>
    </lineage>
</organism>